<accession>V2ULV4</accession>
<evidence type="ECO:0000313" key="3">
    <source>
        <dbReference type="Proteomes" id="UP000017404"/>
    </source>
</evidence>
<feature type="chain" id="PRO_5004710198" description="NADH:ubiquinone oxidoreductase, Na" evidence="1">
    <location>
        <begin position="22"/>
        <end position="189"/>
    </location>
</feature>
<gene>
    <name evidence="2" type="ORF">F990_01597</name>
</gene>
<name>V2ULV4_9GAMM</name>
<dbReference type="PATRIC" id="fig|1120928.5.peg.1627"/>
<reference evidence="2 3" key="1">
    <citation type="submission" date="2013-10" db="EMBL/GenBank/DDBJ databases">
        <title>The Genome Sequence of Acinetobacter tjernbergiae CIP107465.</title>
        <authorList>
            <consortium name="The Broad Institute Genomics Platform"/>
            <consortium name="The Broad Institute Genome Sequencing Center for Infectious Disease"/>
            <person name="Cerqueira G."/>
            <person name="Feldgarden M."/>
            <person name="Courvalin P."/>
            <person name="Grillot-Courvalin C."/>
            <person name="Clermont D."/>
            <person name="Rocha E."/>
            <person name="Yoon E.-J."/>
            <person name="Nemec A."/>
            <person name="Young S.K."/>
            <person name="Zeng Q."/>
            <person name="Gargeya S."/>
            <person name="Fitzgerald M."/>
            <person name="Abouelleil A."/>
            <person name="Alvarado L."/>
            <person name="Berlin A.M."/>
            <person name="Chapman S.B."/>
            <person name="Gainer-Dewar J."/>
            <person name="Goldberg J."/>
            <person name="Gnerre S."/>
            <person name="Griggs A."/>
            <person name="Gujja S."/>
            <person name="Hansen M."/>
            <person name="Howarth C."/>
            <person name="Imamovic A."/>
            <person name="Ireland A."/>
            <person name="Larimer J."/>
            <person name="McCowan C."/>
            <person name="Murphy C."/>
            <person name="Pearson M."/>
            <person name="Poon T.W."/>
            <person name="Priest M."/>
            <person name="Roberts A."/>
            <person name="Saif S."/>
            <person name="Shea T."/>
            <person name="Sykes S."/>
            <person name="Wortman J."/>
            <person name="Nusbaum C."/>
            <person name="Birren B."/>
        </authorList>
    </citation>
    <scope>NUCLEOTIDE SEQUENCE [LARGE SCALE GENOMIC DNA]</scope>
    <source>
        <strain evidence="2 3">CIP 107465</strain>
    </source>
</reference>
<dbReference type="AlphaFoldDB" id="V2ULV4"/>
<dbReference type="EMBL" id="AYEV01000014">
    <property type="protein sequence ID" value="ESK55713.1"/>
    <property type="molecule type" value="Genomic_DNA"/>
</dbReference>
<dbReference type="PIRSF" id="PIRSF011444">
    <property type="entry name" value="DUF1287"/>
    <property type="match status" value="1"/>
</dbReference>
<evidence type="ECO:0000256" key="1">
    <source>
        <dbReference type="SAM" id="SignalP"/>
    </source>
</evidence>
<feature type="signal peptide" evidence="1">
    <location>
        <begin position="1"/>
        <end position="21"/>
    </location>
</feature>
<keyword evidence="3" id="KW-1185">Reference proteome</keyword>
<evidence type="ECO:0000313" key="2">
    <source>
        <dbReference type="EMBL" id="ESK55713.1"/>
    </source>
</evidence>
<dbReference type="InterPro" id="IPR009706">
    <property type="entry name" value="DUF1287"/>
</dbReference>
<dbReference type="Pfam" id="PF06940">
    <property type="entry name" value="DUF1287"/>
    <property type="match status" value="1"/>
</dbReference>
<dbReference type="STRING" id="202955.GCA_000759995_01532"/>
<dbReference type="RefSeq" id="WP_018678788.1">
    <property type="nucleotide sequence ID" value="NZ_AYEV01000014.1"/>
</dbReference>
<dbReference type="Proteomes" id="UP000017404">
    <property type="component" value="Unassembled WGS sequence"/>
</dbReference>
<organism evidence="2 3">
    <name type="scientific">Acinetobacter tjernbergiae DSM 14971 = CIP 107465</name>
    <dbReference type="NCBI Taxonomy" id="1120928"/>
    <lineage>
        <taxon>Bacteria</taxon>
        <taxon>Pseudomonadati</taxon>
        <taxon>Pseudomonadota</taxon>
        <taxon>Gammaproteobacteria</taxon>
        <taxon>Moraxellales</taxon>
        <taxon>Moraxellaceae</taxon>
        <taxon>Acinetobacter</taxon>
    </lineage>
</organism>
<comment type="caution">
    <text evidence="2">The sequence shown here is derived from an EMBL/GenBank/DDBJ whole genome shotgun (WGS) entry which is preliminary data.</text>
</comment>
<protein>
    <recommendedName>
        <fullName evidence="4">NADH:ubiquinone oxidoreductase, Na</fullName>
    </recommendedName>
</protein>
<proteinExistence type="predicted"/>
<keyword evidence="1" id="KW-0732">Signal</keyword>
<evidence type="ECO:0008006" key="4">
    <source>
        <dbReference type="Google" id="ProtNLM"/>
    </source>
</evidence>
<dbReference type="eggNOG" id="COG3738">
    <property type="taxonomic scope" value="Bacteria"/>
</dbReference>
<sequence>MKGWRLILLAVCMVWNMSVAAFSSQQLVTDAKKQIGVTQYYDPAYTRLSYPMGDVPLIKGVCTDVVVRSLRQQGIDLQQKIHEDMRKHFKVYPNKWGLKAPDKNIDHRRVPNIATYFQRQGYQVTDQNYRIGDIVTWDLGQGLVHIGIVSDKKSFFQKIPLILHNIGHGTEESDILFQYKITGHYRIKK</sequence>